<accession>A0A2U0UJU0</accession>
<keyword evidence="2 4" id="KW-0808">Transferase</keyword>
<dbReference type="PANTHER" id="PTHR22916">
    <property type="entry name" value="GLYCOSYLTRANSFERASE"/>
    <property type="match status" value="1"/>
</dbReference>
<organism evidence="4 5">
    <name type="scientific">Hallella colorans</name>
    <dbReference type="NCBI Taxonomy" id="1703337"/>
    <lineage>
        <taxon>Bacteria</taxon>
        <taxon>Pseudomonadati</taxon>
        <taxon>Bacteroidota</taxon>
        <taxon>Bacteroidia</taxon>
        <taxon>Bacteroidales</taxon>
        <taxon>Prevotellaceae</taxon>
        <taxon>Hallella</taxon>
    </lineage>
</organism>
<dbReference type="Gene3D" id="3.90.550.10">
    <property type="entry name" value="Spore Coat Polysaccharide Biosynthesis Protein SpsA, Chain A"/>
    <property type="match status" value="1"/>
</dbReference>
<evidence type="ECO:0000313" key="4">
    <source>
        <dbReference type="EMBL" id="PVX57915.1"/>
    </source>
</evidence>
<evidence type="ECO:0000313" key="5">
    <source>
        <dbReference type="Proteomes" id="UP000245870"/>
    </source>
</evidence>
<dbReference type="InterPro" id="IPR029044">
    <property type="entry name" value="Nucleotide-diphossugar_trans"/>
</dbReference>
<comment type="caution">
    <text evidence="4">The sequence shown here is derived from an EMBL/GenBank/DDBJ whole genome shotgun (WGS) entry which is preliminary data.</text>
</comment>
<protein>
    <submittedName>
        <fullName evidence="4">Glycosyltransferase involved in cell wall biosynthesis</fullName>
    </submittedName>
</protein>
<dbReference type="AlphaFoldDB" id="A0A2U0UJU0"/>
<evidence type="ECO:0000259" key="3">
    <source>
        <dbReference type="Pfam" id="PF00535"/>
    </source>
</evidence>
<gene>
    <name evidence="4" type="ORF">C7379_10338</name>
</gene>
<keyword evidence="5" id="KW-1185">Reference proteome</keyword>
<feature type="domain" description="Glycosyltransferase 2-like" evidence="3">
    <location>
        <begin position="5"/>
        <end position="167"/>
    </location>
</feature>
<name>A0A2U0UJU0_9BACT</name>
<dbReference type="SUPFAM" id="SSF53448">
    <property type="entry name" value="Nucleotide-diphospho-sugar transferases"/>
    <property type="match status" value="1"/>
</dbReference>
<dbReference type="Proteomes" id="UP000245870">
    <property type="component" value="Unassembled WGS sequence"/>
</dbReference>
<keyword evidence="1" id="KW-0328">Glycosyltransferase</keyword>
<dbReference type="CDD" id="cd00761">
    <property type="entry name" value="Glyco_tranf_GTA_type"/>
    <property type="match status" value="1"/>
</dbReference>
<dbReference type="GO" id="GO:0016758">
    <property type="term" value="F:hexosyltransferase activity"/>
    <property type="evidence" value="ECO:0007669"/>
    <property type="project" value="UniProtKB-ARBA"/>
</dbReference>
<dbReference type="PANTHER" id="PTHR22916:SF51">
    <property type="entry name" value="GLYCOSYLTRANSFERASE EPSH-RELATED"/>
    <property type="match status" value="1"/>
</dbReference>
<dbReference type="Pfam" id="PF00535">
    <property type="entry name" value="Glycos_transf_2"/>
    <property type="match status" value="1"/>
</dbReference>
<dbReference type="EMBL" id="QENY01000003">
    <property type="protein sequence ID" value="PVX57915.1"/>
    <property type="molecule type" value="Genomic_DNA"/>
</dbReference>
<evidence type="ECO:0000256" key="2">
    <source>
        <dbReference type="ARBA" id="ARBA00022679"/>
    </source>
</evidence>
<dbReference type="InterPro" id="IPR001173">
    <property type="entry name" value="Glyco_trans_2-like"/>
</dbReference>
<proteinExistence type="predicted"/>
<dbReference type="OrthoDB" id="1114838at2"/>
<sequence length="328" mass="37782">MIKVSILVPVYGVETYIKECAESLFAQTYPCVEFIFVDDCSPDCSMEILQRCVDAHPLVASKVRIVRHEVNRGLGAARQTGLDAATGDAVCFVDSDDLMPSDAIEALVEKMEETGACIVSGASEHIFDDRTVVALPRHWSNELLIKHILWHKAAGHIWAKLYRRELFTSYGIRFKEGVDYGEDYATTPRLLLVGRRVWTDRVVYSYRAIRPESYCASISLKSLRSLIKANKVLEKFFQERDTKGVYAKYRNLGMLDALTYGYKFKLPREQMAEIDALLDYHPINLMAALIYRLYQKDYQSKWATKLYNLYRRSVLRKDKIKYALAQWL</sequence>
<reference evidence="4 5" key="1">
    <citation type="submission" date="2018-05" db="EMBL/GenBank/DDBJ databases">
        <title>Genomic Encyclopedia of Type Strains, Phase IV (KMG-IV): sequencing the most valuable type-strain genomes for metagenomic binning, comparative biology and taxonomic classification.</title>
        <authorList>
            <person name="Goeker M."/>
        </authorList>
    </citation>
    <scope>NUCLEOTIDE SEQUENCE [LARGE SCALE GENOMIC DNA]</scope>
    <source>
        <strain evidence="4 5">DSM 100333</strain>
    </source>
</reference>
<dbReference type="RefSeq" id="WP_116615789.1">
    <property type="nucleotide sequence ID" value="NZ_CAMQYP010000001.1"/>
</dbReference>
<evidence type="ECO:0000256" key="1">
    <source>
        <dbReference type="ARBA" id="ARBA00022676"/>
    </source>
</evidence>